<sequence length="130" mass="14813">MNINPLVYTLDKQRSSSHVQILANWVEAAFNLHENYKRLIICLSQAEAEKGRNKVQPLFIGQCPTDQLVGLLMNMHEELENLLLDMDKVESSNPASHKKNYKKLASHTIILNRLNQQAQTRLLLATFTSA</sequence>
<dbReference type="OrthoDB" id="962718at2"/>
<dbReference type="RefSeq" id="WP_100987187.1">
    <property type="nucleotide sequence ID" value="NZ_CP025096.1"/>
</dbReference>
<proteinExistence type="predicted"/>
<dbReference type="EMBL" id="CP025096">
    <property type="protein sequence ID" value="AUD01466.1"/>
    <property type="molecule type" value="Genomic_DNA"/>
</dbReference>
<organism evidence="1 2">
    <name type="scientific">Spirosoma pollinicola</name>
    <dbReference type="NCBI Taxonomy" id="2057025"/>
    <lineage>
        <taxon>Bacteria</taxon>
        <taxon>Pseudomonadati</taxon>
        <taxon>Bacteroidota</taxon>
        <taxon>Cytophagia</taxon>
        <taxon>Cytophagales</taxon>
        <taxon>Cytophagaceae</taxon>
        <taxon>Spirosoma</taxon>
    </lineage>
</organism>
<protein>
    <submittedName>
        <fullName evidence="1">Uncharacterized protein</fullName>
    </submittedName>
</protein>
<dbReference type="AlphaFoldDB" id="A0A2K8YV21"/>
<accession>A0A2K8YV21</accession>
<keyword evidence="2" id="KW-1185">Reference proteome</keyword>
<dbReference type="Proteomes" id="UP000232883">
    <property type="component" value="Chromosome"/>
</dbReference>
<gene>
    <name evidence="1" type="ORF">CWM47_06355</name>
</gene>
<dbReference type="KEGG" id="spir:CWM47_06355"/>
<reference evidence="1 2" key="1">
    <citation type="submission" date="2017-11" db="EMBL/GenBank/DDBJ databases">
        <title>Taxonomic description and genome sequences of Spirosoma HA7 sp. nov., isolated from pollen microhabitat of Corylus avellana.</title>
        <authorList>
            <person name="Ambika Manirajan B."/>
            <person name="Suarez C."/>
            <person name="Ratering S."/>
            <person name="Geissler-Plaum R."/>
            <person name="Cardinale M."/>
            <person name="Sylvia S."/>
        </authorList>
    </citation>
    <scope>NUCLEOTIDE SEQUENCE [LARGE SCALE GENOMIC DNA]</scope>
    <source>
        <strain evidence="1 2">HA7</strain>
    </source>
</reference>
<evidence type="ECO:0000313" key="2">
    <source>
        <dbReference type="Proteomes" id="UP000232883"/>
    </source>
</evidence>
<evidence type="ECO:0000313" key="1">
    <source>
        <dbReference type="EMBL" id="AUD01466.1"/>
    </source>
</evidence>
<name>A0A2K8YV21_9BACT</name>